<evidence type="ECO:0000313" key="2">
    <source>
        <dbReference type="EMBL" id="AFJ48507.1"/>
    </source>
</evidence>
<reference evidence="2 3" key="1">
    <citation type="journal article" date="2012" name="J. Bacteriol.">
        <title>Complete genome sequence of the B12-producing Shimwellia blattae strain DSM 4481, isolated from a cockroach.</title>
        <authorList>
            <person name="Brzuszkiewicz E."/>
            <person name="Waschkowitz T."/>
            <person name="Wiezer A."/>
            <person name="Daniel R."/>
        </authorList>
    </citation>
    <scope>NUCLEOTIDE SEQUENCE [LARGE SCALE GENOMIC DNA]</scope>
    <source>
        <strain evidence="3">ATCC 29907 / DSM 4481 / JCM 1650 / NBRC 105725 / CDC 9005-74</strain>
    </source>
</reference>
<dbReference type="Proteomes" id="UP000001955">
    <property type="component" value="Chromosome"/>
</dbReference>
<gene>
    <name evidence="2" type="ordered locus">EBL_c34510</name>
</gene>
<dbReference type="EMBL" id="CP001560">
    <property type="protein sequence ID" value="AFJ48507.1"/>
    <property type="molecule type" value="Genomic_DNA"/>
</dbReference>
<proteinExistence type="inferred from homology"/>
<dbReference type="InterPro" id="IPR041920">
    <property type="entry name" value="ROS/MUCR_sf"/>
</dbReference>
<sequence length="130" mass="15316">MEPRGPFTSFLDVYEYLSSDLIECLECGRRFHLLNPHLRKAHGMTCDEYRELYNLPVTAPLAGRLFRQKQSDKMRYLISIGVVTHDHLASASLKSKSAIHRKRRDYDLAEQAQRLISYRRKYGWDKVKNK</sequence>
<dbReference type="GO" id="GO:0008270">
    <property type="term" value="F:zinc ion binding"/>
    <property type="evidence" value="ECO:0007669"/>
    <property type="project" value="InterPro"/>
</dbReference>
<dbReference type="HOGENOM" id="CLU_1936688_0_0_6"/>
<name>I2BDA3_SHIBC</name>
<evidence type="ECO:0000313" key="3">
    <source>
        <dbReference type="Proteomes" id="UP000001955"/>
    </source>
</evidence>
<dbReference type="GO" id="GO:0003677">
    <property type="term" value="F:DNA binding"/>
    <property type="evidence" value="ECO:0007669"/>
    <property type="project" value="InterPro"/>
</dbReference>
<evidence type="ECO:0008006" key="4">
    <source>
        <dbReference type="Google" id="ProtNLM"/>
    </source>
</evidence>
<accession>I2BDA3</accession>
<dbReference type="OrthoDB" id="6631728at2"/>
<dbReference type="AlphaFoldDB" id="I2BDA3"/>
<dbReference type="GO" id="GO:0006355">
    <property type="term" value="P:regulation of DNA-templated transcription"/>
    <property type="evidence" value="ECO:0007669"/>
    <property type="project" value="InterPro"/>
</dbReference>
<protein>
    <recommendedName>
        <fullName evidence="4">Transcriptional regulator</fullName>
    </recommendedName>
</protein>
<organism evidence="2 3">
    <name type="scientific">Shimwellia blattae (strain ATCC 29907 / DSM 4481 / JCM 1650 / NBRC 105725 / CDC 9005-74)</name>
    <name type="common">Escherichia blattae</name>
    <dbReference type="NCBI Taxonomy" id="630626"/>
    <lineage>
        <taxon>Bacteria</taxon>
        <taxon>Pseudomonadati</taxon>
        <taxon>Pseudomonadota</taxon>
        <taxon>Gammaproteobacteria</taxon>
        <taxon>Enterobacterales</taxon>
        <taxon>Enterobacteriaceae</taxon>
        <taxon>Shimwellia</taxon>
    </lineage>
</organism>
<dbReference type="KEGG" id="ebt:EBL_c34510"/>
<comment type="similarity">
    <text evidence="1">Belongs to the ros/MucR family.</text>
</comment>
<accession>K6UX33</accession>
<dbReference type="Pfam" id="PF05443">
    <property type="entry name" value="ROS_MUCR"/>
    <property type="match status" value="1"/>
</dbReference>
<dbReference type="Gene3D" id="1.10.10.1550">
    <property type="entry name" value="ROS/MUCR transcriptional regulator protein"/>
    <property type="match status" value="1"/>
</dbReference>
<keyword evidence="3" id="KW-1185">Reference proteome</keyword>
<evidence type="ECO:0000256" key="1">
    <source>
        <dbReference type="ARBA" id="ARBA00007031"/>
    </source>
</evidence>
<dbReference type="InterPro" id="IPR008807">
    <property type="entry name" value="ROS_MUCR"/>
</dbReference>